<evidence type="ECO:0000256" key="1">
    <source>
        <dbReference type="ARBA" id="ARBA00008080"/>
    </source>
</evidence>
<reference evidence="4 5" key="1">
    <citation type="journal article" date="2013" name="Curr. Biol.">
        <title>The Genome of the Foraminiferan Reticulomyxa filosa.</title>
        <authorList>
            <person name="Glockner G."/>
            <person name="Hulsmann N."/>
            <person name="Schleicher M."/>
            <person name="Noegel A.A."/>
            <person name="Eichinger L."/>
            <person name="Gallinger C."/>
            <person name="Pawlowski J."/>
            <person name="Sierra R."/>
            <person name="Euteneuer U."/>
            <person name="Pillet L."/>
            <person name="Moustafa A."/>
            <person name="Platzer M."/>
            <person name="Groth M."/>
            <person name="Szafranski K."/>
            <person name="Schliwa M."/>
        </authorList>
    </citation>
    <scope>NUCLEOTIDE SEQUENCE [LARGE SCALE GENOMIC DNA]</scope>
</reference>
<organism evidence="4 5">
    <name type="scientific">Reticulomyxa filosa</name>
    <dbReference type="NCBI Taxonomy" id="46433"/>
    <lineage>
        <taxon>Eukaryota</taxon>
        <taxon>Sar</taxon>
        <taxon>Rhizaria</taxon>
        <taxon>Retaria</taxon>
        <taxon>Foraminifera</taxon>
        <taxon>Monothalamids</taxon>
        <taxon>Reticulomyxidae</taxon>
        <taxon>Reticulomyxa</taxon>
    </lineage>
</organism>
<evidence type="ECO:0000313" key="5">
    <source>
        <dbReference type="Proteomes" id="UP000023152"/>
    </source>
</evidence>
<dbReference type="Gene3D" id="4.10.910.10">
    <property type="entry name" value="30s ribosomal protein s13, domain 2"/>
    <property type="match status" value="1"/>
</dbReference>
<sequence length="288" mass="33377">MWEKLGVTLFKKKRSRRELANRLPLLNIEKFGLYRWIHGNAFGGFSSHSSGQMWWRWQGGQTLGNGGCWRVWANERKFSGNASDGEGNKNEDTNANANERGSELKQYKKASQKNIDDVLLERAEDAAVMKQKQDMLRTFASQLKRQLKQAMDKNPEMRLKYVLKKIYGVSVHEIKQYCALFGINEQVRVVDVPLLFWSVLIFHLNRIPRFGAENLLIESQQIRKMIQKQTWRGWRHARALPVRTMRTHGQRTQRKLGVARARKLGFSLLANRSKIPIASRAKGKAKTK</sequence>
<comment type="similarity">
    <text evidence="1">Belongs to the universal ribosomal protein uS13 family.</text>
</comment>
<gene>
    <name evidence="4" type="ORF">RFI_06139</name>
</gene>
<comment type="caution">
    <text evidence="4">The sequence shown here is derived from an EMBL/GenBank/DDBJ whole genome shotgun (WGS) entry which is preliminary data.</text>
</comment>
<dbReference type="GO" id="GO:1990904">
    <property type="term" value="C:ribonucleoprotein complex"/>
    <property type="evidence" value="ECO:0007669"/>
    <property type="project" value="UniProtKB-KW"/>
</dbReference>
<keyword evidence="3" id="KW-0687">Ribonucleoprotein</keyword>
<dbReference type="InterPro" id="IPR027437">
    <property type="entry name" value="Rbsml_uS13_C"/>
</dbReference>
<keyword evidence="5" id="KW-1185">Reference proteome</keyword>
<name>X6P0D2_RETFI</name>
<evidence type="ECO:0000256" key="2">
    <source>
        <dbReference type="ARBA" id="ARBA00022980"/>
    </source>
</evidence>
<accession>X6P0D2</accession>
<dbReference type="GO" id="GO:0005840">
    <property type="term" value="C:ribosome"/>
    <property type="evidence" value="ECO:0007669"/>
    <property type="project" value="UniProtKB-KW"/>
</dbReference>
<dbReference type="PROSITE" id="PS50159">
    <property type="entry name" value="RIBOSOMAL_S13_2"/>
    <property type="match status" value="1"/>
</dbReference>
<dbReference type="GO" id="GO:0003676">
    <property type="term" value="F:nucleic acid binding"/>
    <property type="evidence" value="ECO:0007669"/>
    <property type="project" value="InterPro"/>
</dbReference>
<proteinExistence type="inferred from homology"/>
<dbReference type="EMBL" id="ASPP01005198">
    <property type="protein sequence ID" value="ETO30982.1"/>
    <property type="molecule type" value="Genomic_DNA"/>
</dbReference>
<dbReference type="InterPro" id="IPR010979">
    <property type="entry name" value="Ribosomal_uS13-like_H2TH"/>
</dbReference>
<evidence type="ECO:0000313" key="4">
    <source>
        <dbReference type="EMBL" id="ETO30982.1"/>
    </source>
</evidence>
<protein>
    <submittedName>
        <fullName evidence="4">Uncharacterized protein</fullName>
    </submittedName>
</protein>
<dbReference type="SUPFAM" id="SSF46946">
    <property type="entry name" value="S13-like H2TH domain"/>
    <property type="match status" value="1"/>
</dbReference>
<keyword evidence="2" id="KW-0689">Ribosomal protein</keyword>
<evidence type="ECO:0000256" key="3">
    <source>
        <dbReference type="ARBA" id="ARBA00023274"/>
    </source>
</evidence>
<dbReference type="Proteomes" id="UP000023152">
    <property type="component" value="Unassembled WGS sequence"/>
</dbReference>
<dbReference type="AlphaFoldDB" id="X6P0D2"/>